<dbReference type="Gene3D" id="2.30.30.140">
    <property type="match status" value="1"/>
</dbReference>
<feature type="region of interest" description="Disordered" evidence="1">
    <location>
        <begin position="712"/>
        <end position="800"/>
    </location>
</feature>
<dbReference type="PROSITE" id="PS51038">
    <property type="entry name" value="BAH"/>
    <property type="match status" value="1"/>
</dbReference>
<name>A0A060Y9X0_ONCMY</name>
<reference evidence="3" key="2">
    <citation type="submission" date="2014-03" db="EMBL/GenBank/DDBJ databases">
        <authorList>
            <person name="Genoscope - CEA"/>
        </authorList>
    </citation>
    <scope>NUCLEOTIDE SEQUENCE</scope>
</reference>
<dbReference type="InterPro" id="IPR052429">
    <property type="entry name" value="BAH_domain_protein"/>
</dbReference>
<feature type="compositionally biased region" description="Basic and acidic residues" evidence="1">
    <location>
        <begin position="759"/>
        <end position="789"/>
    </location>
</feature>
<dbReference type="Pfam" id="PF21744">
    <property type="entry name" value="BAHCC1-like_Tudor"/>
    <property type="match status" value="1"/>
</dbReference>
<feature type="compositionally biased region" description="Low complexity" evidence="1">
    <location>
        <begin position="672"/>
        <end position="695"/>
    </location>
</feature>
<dbReference type="Proteomes" id="UP000193380">
    <property type="component" value="Unassembled WGS sequence"/>
</dbReference>
<dbReference type="AlphaFoldDB" id="A0A060Y9X0"/>
<dbReference type="InterPro" id="IPR056841">
    <property type="entry name" value="TNRC18_BAHCC1-like_SH3"/>
</dbReference>
<feature type="region of interest" description="Disordered" evidence="1">
    <location>
        <begin position="131"/>
        <end position="184"/>
    </location>
</feature>
<feature type="region of interest" description="Disordered" evidence="1">
    <location>
        <begin position="672"/>
        <end position="699"/>
    </location>
</feature>
<feature type="region of interest" description="Disordered" evidence="1">
    <location>
        <begin position="201"/>
        <end position="222"/>
    </location>
</feature>
<organism evidence="3 4">
    <name type="scientific">Oncorhynchus mykiss</name>
    <name type="common">Rainbow trout</name>
    <name type="synonym">Salmo gairdneri</name>
    <dbReference type="NCBI Taxonomy" id="8022"/>
    <lineage>
        <taxon>Eukaryota</taxon>
        <taxon>Metazoa</taxon>
        <taxon>Chordata</taxon>
        <taxon>Craniata</taxon>
        <taxon>Vertebrata</taxon>
        <taxon>Euteleostomi</taxon>
        <taxon>Actinopterygii</taxon>
        <taxon>Neopterygii</taxon>
        <taxon>Teleostei</taxon>
        <taxon>Protacanthopterygii</taxon>
        <taxon>Salmoniformes</taxon>
        <taxon>Salmonidae</taxon>
        <taxon>Salmoninae</taxon>
        <taxon>Oncorhynchus</taxon>
    </lineage>
</organism>
<feature type="domain" description="BAH" evidence="2">
    <location>
        <begin position="839"/>
        <end position="960"/>
    </location>
</feature>
<dbReference type="InterPro" id="IPR043151">
    <property type="entry name" value="BAH_sf"/>
</dbReference>
<feature type="compositionally biased region" description="Polar residues" evidence="1">
    <location>
        <begin position="721"/>
        <end position="731"/>
    </location>
</feature>
<dbReference type="Pfam" id="PF24912">
    <property type="entry name" value="SH3_TNRC18"/>
    <property type="match status" value="1"/>
</dbReference>
<dbReference type="PaxDb" id="8022-A0A060Y9X0"/>
<dbReference type="EMBL" id="FR907154">
    <property type="protein sequence ID" value="CDQ86179.1"/>
    <property type="molecule type" value="Genomic_DNA"/>
</dbReference>
<dbReference type="Gene3D" id="2.30.30.490">
    <property type="match status" value="1"/>
</dbReference>
<evidence type="ECO:0000313" key="4">
    <source>
        <dbReference type="Proteomes" id="UP000193380"/>
    </source>
</evidence>
<feature type="compositionally biased region" description="Acidic residues" evidence="1">
    <location>
        <begin position="204"/>
        <end position="215"/>
    </location>
</feature>
<evidence type="ECO:0000256" key="1">
    <source>
        <dbReference type="SAM" id="MobiDB-lite"/>
    </source>
</evidence>
<dbReference type="InterPro" id="IPR048924">
    <property type="entry name" value="BAHCC1-like_Tudor"/>
</dbReference>
<dbReference type="Pfam" id="PF01426">
    <property type="entry name" value="BAH"/>
    <property type="match status" value="1"/>
</dbReference>
<feature type="region of interest" description="Disordered" evidence="1">
    <location>
        <begin position="560"/>
        <end position="587"/>
    </location>
</feature>
<proteinExistence type="predicted"/>
<feature type="region of interest" description="Disordered" evidence="1">
    <location>
        <begin position="374"/>
        <end position="439"/>
    </location>
</feature>
<sequence>MLPSTTAQPAPRPLPHRGMEILGELAELGILQRNREKERATGGEDVLTFDLSSLATLAAARSLELGEGAPGSAEGKHCPVRMTFNLRRKCSWTPRHEPVCPVKGVMETVDGAELAIRVQLAEIQRRYKEKQRELTKLQRKHDRQKAETSHSPARRRPGRPRKRKSTSSPSASDGPKRLRRAKGRAVSRLLESFAADEGFRLDEESSFSEGEEEDMEHTPHTHREPALLNCVLSREMLVDGLKVLISKEDELLYAARLHTLDLPDIFRVVIEGERGNRPRIYSLEQILQEAVLDVRPQTEAILTAGTRVCAYWSERSRCLYPGNVHRGVLGEEEKGSVMVEFDDGDRGRISLPNIRLLPNGYQVHCAEPSPALLSTERCGRRSSTQDSRDKPTEGPNNEEAEGRSQERRPVGRPKKVKPEANSSATTSSERVTGGNTSSISWPAKRLPADFFLFNGTSRKTHRVCRQRDLGVFHRPATHPLTPPTPLKCIFSSPFEVDSFSSIANGYAGAFRSGTHRPVTTVTPLVLSDSVAMTTAPSNRKSSDRYRKQFLVKLDHEGVTSPKTKNGKALLRLGGGRGHKGPSAGAERAPLRYIHPALVVKEGAPLRKGLPSSGLVGLGGEFGTLDCPSDCPSSYSELDEDDDDDGDEDVARRRAAAAGAGRFLSRLSVCSSSSSSSSSSGSLSSSSLCSSDSSYSSDEEESSSLLLRRALLQQQKHKHKQSLTSNTLTPDPTTKPNPSPASATPHSYVAKAAMSVTGESKVRGSDRGEDRKDPASQPKPPKDHPAEKRQRMLSPIPHSNMSALLPGRQLWKWSGNPTQRRGLKGKARKLFYKAIVRGGETVHVGDCAVFLSPGRPQLPYVGRVESLWESWSSSMVVRVKWFYHPEETSLGKRPHDGKHALYQSSHEDENDVQTISHRCQVLSRTDYEHLIRRRKPGGGAQDLFYLAGTYEPTTGQLVSAEGVAIVP</sequence>
<dbReference type="SMART" id="SM00439">
    <property type="entry name" value="BAH"/>
    <property type="match status" value="1"/>
</dbReference>
<gene>
    <name evidence="3" type="ORF">GSONMT00063353001</name>
</gene>
<dbReference type="STRING" id="8022.A0A060Y9X0"/>
<dbReference type="InterPro" id="IPR001025">
    <property type="entry name" value="BAH_dom"/>
</dbReference>
<evidence type="ECO:0000313" key="3">
    <source>
        <dbReference type="EMBL" id="CDQ86179.1"/>
    </source>
</evidence>
<evidence type="ECO:0000259" key="2">
    <source>
        <dbReference type="PROSITE" id="PS51038"/>
    </source>
</evidence>
<feature type="compositionally biased region" description="Basic and acidic residues" evidence="1">
    <location>
        <begin position="400"/>
        <end position="409"/>
    </location>
</feature>
<dbReference type="CDD" id="cd04714">
    <property type="entry name" value="BAH_BAHCC1"/>
    <property type="match status" value="1"/>
</dbReference>
<dbReference type="PANTHER" id="PTHR12505:SF22">
    <property type="entry name" value="BAH AND COILED-COIL DOMAIN-CONTAINING PROTEIN 1"/>
    <property type="match status" value="1"/>
</dbReference>
<feature type="compositionally biased region" description="Polar residues" evidence="1">
    <location>
        <begin position="420"/>
        <end position="439"/>
    </location>
</feature>
<protein>
    <recommendedName>
        <fullName evidence="2">BAH domain-containing protein</fullName>
    </recommendedName>
</protein>
<reference evidence="3" key="1">
    <citation type="journal article" date="2014" name="Nat. Commun.">
        <title>The rainbow trout genome provides novel insights into evolution after whole-genome duplication in vertebrates.</title>
        <authorList>
            <person name="Berthelot C."/>
            <person name="Brunet F."/>
            <person name="Chalopin D."/>
            <person name="Juanchich A."/>
            <person name="Bernard M."/>
            <person name="Noel B."/>
            <person name="Bento P."/>
            <person name="Da Silva C."/>
            <person name="Labadie K."/>
            <person name="Alberti A."/>
            <person name="Aury J.M."/>
            <person name="Louis A."/>
            <person name="Dehais P."/>
            <person name="Bardou P."/>
            <person name="Montfort J."/>
            <person name="Klopp C."/>
            <person name="Cabau C."/>
            <person name="Gaspin C."/>
            <person name="Thorgaard G.H."/>
            <person name="Boussaha M."/>
            <person name="Quillet E."/>
            <person name="Guyomard R."/>
            <person name="Galiana D."/>
            <person name="Bobe J."/>
            <person name="Volff J.N."/>
            <person name="Genet C."/>
            <person name="Wincker P."/>
            <person name="Jaillon O."/>
            <person name="Roest Crollius H."/>
            <person name="Guiguen Y."/>
        </authorList>
    </citation>
    <scope>NUCLEOTIDE SEQUENCE [LARGE SCALE GENOMIC DNA]</scope>
</reference>
<accession>A0A060Y9X0</accession>
<dbReference type="PANTHER" id="PTHR12505">
    <property type="entry name" value="PHD FINGER TRANSCRIPTION FACTOR"/>
    <property type="match status" value="1"/>
</dbReference>
<dbReference type="GO" id="GO:0003682">
    <property type="term" value="F:chromatin binding"/>
    <property type="evidence" value="ECO:0007669"/>
    <property type="project" value="InterPro"/>
</dbReference>
<feature type="compositionally biased region" description="Basic residues" evidence="1">
    <location>
        <begin position="152"/>
        <end position="165"/>
    </location>
</feature>